<dbReference type="Gene3D" id="2.40.70.10">
    <property type="entry name" value="Acid Proteases"/>
    <property type="match status" value="2"/>
</dbReference>
<keyword evidence="2 10" id="KW-0645">Protease</keyword>
<dbReference type="PRINTS" id="PR00792">
    <property type="entry name" value="PEPSIN"/>
</dbReference>
<keyword evidence="6 9" id="KW-1015">Disulfide bond</keyword>
<dbReference type="SUPFAM" id="SSF50630">
    <property type="entry name" value="Acid proteases"/>
    <property type="match status" value="1"/>
</dbReference>
<evidence type="ECO:0000256" key="8">
    <source>
        <dbReference type="PIRSR" id="PIRSR601461-1"/>
    </source>
</evidence>
<evidence type="ECO:0000313" key="13">
    <source>
        <dbReference type="EMBL" id="AOD75397.1"/>
    </source>
</evidence>
<dbReference type="AlphaFoldDB" id="A0A1B2YLI3"/>
<keyword evidence="5 10" id="KW-0378">Hydrolase</keyword>
<dbReference type="PANTHER" id="PTHR47966:SF51">
    <property type="entry name" value="BETA-SITE APP-CLEAVING ENZYME, ISOFORM A-RELATED"/>
    <property type="match status" value="1"/>
</dbReference>
<evidence type="ECO:0000256" key="1">
    <source>
        <dbReference type="ARBA" id="ARBA00007447"/>
    </source>
</evidence>
<dbReference type="InterPro" id="IPR033121">
    <property type="entry name" value="PEPTIDASE_A1"/>
</dbReference>
<feature type="active site" evidence="8">
    <location>
        <position position="282"/>
    </location>
</feature>
<dbReference type="FunFam" id="2.40.70.10:FF:000002">
    <property type="entry name" value="Vacuolar aspartic proteinase"/>
    <property type="match status" value="1"/>
</dbReference>
<evidence type="ECO:0000256" key="6">
    <source>
        <dbReference type="ARBA" id="ARBA00023157"/>
    </source>
</evidence>
<dbReference type="GO" id="GO:0004190">
    <property type="term" value="F:aspartic-type endopeptidase activity"/>
    <property type="evidence" value="ECO:0007669"/>
    <property type="project" value="UniProtKB-KW"/>
</dbReference>
<feature type="signal peptide" evidence="11">
    <location>
        <begin position="1"/>
        <end position="19"/>
    </location>
</feature>
<dbReference type="EMBL" id="KX060613">
    <property type="protein sequence ID" value="AOD75397.1"/>
    <property type="molecule type" value="mRNA"/>
</dbReference>
<dbReference type="Pfam" id="PF00026">
    <property type="entry name" value="Asp"/>
    <property type="match status" value="1"/>
</dbReference>
<dbReference type="FunFam" id="2.40.70.10:FF:000009">
    <property type="entry name" value="Aspartic proteinase A1"/>
    <property type="match status" value="1"/>
</dbReference>
<feature type="active site" evidence="8">
    <location>
        <position position="89"/>
    </location>
</feature>
<evidence type="ECO:0000256" key="5">
    <source>
        <dbReference type="ARBA" id="ARBA00022801"/>
    </source>
</evidence>
<keyword evidence="3 11" id="KW-0732">Signal</keyword>
<organism evidence="13">
    <name type="scientific">Tyrophagus putrescentiae</name>
    <name type="common">Mold mite</name>
    <name type="synonym">Acarus putrescentiae</name>
    <dbReference type="NCBI Taxonomy" id="59818"/>
    <lineage>
        <taxon>Eukaryota</taxon>
        <taxon>Metazoa</taxon>
        <taxon>Ecdysozoa</taxon>
        <taxon>Arthropoda</taxon>
        <taxon>Chelicerata</taxon>
        <taxon>Arachnida</taxon>
        <taxon>Acari</taxon>
        <taxon>Acariformes</taxon>
        <taxon>Sarcoptiformes</taxon>
        <taxon>Astigmata</taxon>
        <taxon>Acaroidea</taxon>
        <taxon>Acaridae</taxon>
        <taxon>Tyrophaginae</taxon>
        <taxon>Tyrophagus</taxon>
    </lineage>
</organism>
<dbReference type="InterPro" id="IPR001969">
    <property type="entry name" value="Aspartic_peptidase_AS"/>
</dbReference>
<proteinExistence type="evidence at transcript level"/>
<feature type="domain" description="Peptidase A1" evidence="12">
    <location>
        <begin position="71"/>
        <end position="391"/>
    </location>
</feature>
<evidence type="ECO:0000256" key="11">
    <source>
        <dbReference type="SAM" id="SignalP"/>
    </source>
</evidence>
<dbReference type="PROSITE" id="PS51767">
    <property type="entry name" value="PEPTIDASE_A1"/>
    <property type="match status" value="1"/>
</dbReference>
<dbReference type="PANTHER" id="PTHR47966">
    <property type="entry name" value="BETA-SITE APP-CLEAVING ENZYME, ISOFORM A-RELATED"/>
    <property type="match status" value="1"/>
</dbReference>
<feature type="chain" id="PRO_5008542507" evidence="11">
    <location>
        <begin position="20"/>
        <end position="401"/>
    </location>
</feature>
<dbReference type="PROSITE" id="PS00141">
    <property type="entry name" value="ASP_PROTEASE"/>
    <property type="match status" value="2"/>
</dbReference>
<dbReference type="InterPro" id="IPR021109">
    <property type="entry name" value="Peptidase_aspartic_dom_sf"/>
</dbReference>
<keyword evidence="4 10" id="KW-0064">Aspartyl protease</keyword>
<accession>A0A1B2YLI3</accession>
<feature type="disulfide bond" evidence="9">
    <location>
        <begin position="316"/>
        <end position="353"/>
    </location>
</feature>
<evidence type="ECO:0000256" key="10">
    <source>
        <dbReference type="RuleBase" id="RU000454"/>
    </source>
</evidence>
<comment type="similarity">
    <text evidence="1 10">Belongs to the peptidase A1 family.</text>
</comment>
<evidence type="ECO:0000256" key="4">
    <source>
        <dbReference type="ARBA" id="ARBA00022750"/>
    </source>
</evidence>
<feature type="disulfide bond" evidence="9">
    <location>
        <begin position="102"/>
        <end position="109"/>
    </location>
</feature>
<keyword evidence="7" id="KW-0325">Glycoprotein</keyword>
<evidence type="ECO:0000256" key="9">
    <source>
        <dbReference type="PIRSR" id="PIRSR601461-2"/>
    </source>
</evidence>
<dbReference type="InterPro" id="IPR001461">
    <property type="entry name" value="Aspartic_peptidase_A1"/>
</dbReference>
<protein>
    <submittedName>
        <fullName evidence="13">Cathepsin D-like protein</fullName>
    </submittedName>
</protein>
<reference evidence="13" key="1">
    <citation type="submission" date="2016-04" db="EMBL/GenBank/DDBJ databases">
        <title>New allergens identification of a common storage mite, Tyrophagus putrescentiae by transcriptome and protein profile.</title>
        <authorList>
            <person name="Cui Y."/>
        </authorList>
    </citation>
    <scope>NUCLEOTIDE SEQUENCE</scope>
</reference>
<sequence>MRFSLFLVAFLAAVFIVDAKLQRIKLHQTQSLRKKFLEVDSPIKLAYTTHHFKHWYHGIPEPLSNYADAQYYGEIGIGTPPQKFLVIFDTGSSNLWVPSKKCKFTNIACLFHNKYDSTKSSTYVNNGTNFEIRYGTGSMTGFLSTDTVTVAGLAITNQTFAEAVTEPGITFVAAKFDGILGLGFQTISVDGVPIVFDNMVKQGLVQQPIFSFYLNRDPEGKVGGEIIFGGSDPNFYQGEFTYAPLTKLGYWQFTMHGILIENQSDNKIVGHVCEAGCEAIADTGTSLIAGPKDQVEHLNRALGAIGPVKGIYMFNCNTTSTLPKIIFQIQGKQFPLTPDQYVFKQSAMGQDICISSFIALPAEIPLWILGDVFIGNYYTEFDYGNKRVGFAPTKFTNTINN</sequence>
<evidence type="ECO:0000259" key="12">
    <source>
        <dbReference type="PROSITE" id="PS51767"/>
    </source>
</evidence>
<evidence type="ECO:0000256" key="7">
    <source>
        <dbReference type="ARBA" id="ARBA00023180"/>
    </source>
</evidence>
<dbReference type="GO" id="GO:0006508">
    <property type="term" value="P:proteolysis"/>
    <property type="evidence" value="ECO:0007669"/>
    <property type="project" value="UniProtKB-KW"/>
</dbReference>
<name>A0A1B2YLI3_TYRPU</name>
<evidence type="ECO:0000256" key="2">
    <source>
        <dbReference type="ARBA" id="ARBA00022670"/>
    </source>
</evidence>
<evidence type="ECO:0000256" key="3">
    <source>
        <dbReference type="ARBA" id="ARBA00022729"/>
    </source>
</evidence>